<evidence type="ECO:0000256" key="4">
    <source>
        <dbReference type="ARBA" id="ARBA00022475"/>
    </source>
</evidence>
<keyword evidence="10" id="KW-0067">ATP-binding</keyword>
<dbReference type="Gene3D" id="3.30.450.20">
    <property type="entry name" value="PAS domain"/>
    <property type="match status" value="3"/>
</dbReference>
<dbReference type="SMART" id="SM00091">
    <property type="entry name" value="PAS"/>
    <property type="match status" value="2"/>
</dbReference>
<dbReference type="PROSITE" id="PS50112">
    <property type="entry name" value="PAS"/>
    <property type="match status" value="1"/>
</dbReference>
<dbReference type="PROSITE" id="PS50113">
    <property type="entry name" value="PAC"/>
    <property type="match status" value="1"/>
</dbReference>
<dbReference type="InterPro" id="IPR013656">
    <property type="entry name" value="PAS_4"/>
</dbReference>
<dbReference type="SUPFAM" id="SSF55874">
    <property type="entry name" value="ATPase domain of HSP90 chaperone/DNA topoisomerase II/histidine kinase"/>
    <property type="match status" value="1"/>
</dbReference>
<organism evidence="19 20">
    <name type="scientific">Anaeromyxobacter dehalogenans (strain 2CP-C)</name>
    <dbReference type="NCBI Taxonomy" id="290397"/>
    <lineage>
        <taxon>Bacteria</taxon>
        <taxon>Pseudomonadati</taxon>
        <taxon>Myxococcota</taxon>
        <taxon>Myxococcia</taxon>
        <taxon>Myxococcales</taxon>
        <taxon>Cystobacterineae</taxon>
        <taxon>Anaeromyxobacteraceae</taxon>
        <taxon>Anaeromyxobacter</taxon>
    </lineage>
</organism>
<dbReference type="Gene3D" id="1.10.287.130">
    <property type="match status" value="1"/>
</dbReference>
<dbReference type="InterPro" id="IPR033479">
    <property type="entry name" value="dCache_1"/>
</dbReference>
<feature type="domain" description="HAMP" evidence="18">
    <location>
        <begin position="207"/>
        <end position="257"/>
    </location>
</feature>
<evidence type="ECO:0000313" key="19">
    <source>
        <dbReference type="EMBL" id="ABC80904.1"/>
    </source>
</evidence>
<dbReference type="CDD" id="cd00130">
    <property type="entry name" value="PAS"/>
    <property type="match status" value="1"/>
</dbReference>
<dbReference type="Pfam" id="PF02743">
    <property type="entry name" value="dCache_1"/>
    <property type="match status" value="1"/>
</dbReference>
<dbReference type="InterPro" id="IPR050351">
    <property type="entry name" value="BphY/WalK/GraS-like"/>
</dbReference>
<evidence type="ECO:0000256" key="2">
    <source>
        <dbReference type="ARBA" id="ARBA00004651"/>
    </source>
</evidence>
<dbReference type="PROSITE" id="PS50109">
    <property type="entry name" value="HIS_KIN"/>
    <property type="match status" value="1"/>
</dbReference>
<evidence type="ECO:0000259" key="16">
    <source>
        <dbReference type="PROSITE" id="PS50112"/>
    </source>
</evidence>
<evidence type="ECO:0000256" key="1">
    <source>
        <dbReference type="ARBA" id="ARBA00000085"/>
    </source>
</evidence>
<dbReference type="InterPro" id="IPR003660">
    <property type="entry name" value="HAMP_dom"/>
</dbReference>
<dbReference type="Pfam" id="PF08448">
    <property type="entry name" value="PAS_4"/>
    <property type="match status" value="2"/>
</dbReference>
<dbReference type="FunFam" id="3.30.565.10:FF:000006">
    <property type="entry name" value="Sensor histidine kinase WalK"/>
    <property type="match status" value="1"/>
</dbReference>
<evidence type="ECO:0000259" key="18">
    <source>
        <dbReference type="PROSITE" id="PS50885"/>
    </source>
</evidence>
<keyword evidence="4" id="KW-1003">Cell membrane</keyword>
<dbReference type="InterPro" id="IPR003661">
    <property type="entry name" value="HisK_dim/P_dom"/>
</dbReference>
<evidence type="ECO:0000256" key="10">
    <source>
        <dbReference type="ARBA" id="ARBA00022840"/>
    </source>
</evidence>
<dbReference type="InterPro" id="IPR003594">
    <property type="entry name" value="HATPase_dom"/>
</dbReference>
<dbReference type="SMART" id="SM00388">
    <property type="entry name" value="HisKA"/>
    <property type="match status" value="1"/>
</dbReference>
<dbReference type="GO" id="GO:0030295">
    <property type="term" value="F:protein kinase activator activity"/>
    <property type="evidence" value="ECO:0007669"/>
    <property type="project" value="TreeGrafter"/>
</dbReference>
<keyword evidence="12" id="KW-0902">Two-component regulatory system</keyword>
<feature type="transmembrane region" description="Helical" evidence="14">
    <location>
        <begin position="184"/>
        <end position="205"/>
    </location>
</feature>
<evidence type="ECO:0000313" key="20">
    <source>
        <dbReference type="Proteomes" id="UP000001935"/>
    </source>
</evidence>
<dbReference type="InterPro" id="IPR005467">
    <property type="entry name" value="His_kinase_dom"/>
</dbReference>
<keyword evidence="8" id="KW-0547">Nucleotide-binding</keyword>
<dbReference type="HOGENOM" id="CLU_000445_114_63_7"/>
<dbReference type="OrthoDB" id="9787818at2"/>
<evidence type="ECO:0000256" key="7">
    <source>
        <dbReference type="ARBA" id="ARBA00022692"/>
    </source>
</evidence>
<dbReference type="InterPro" id="IPR000014">
    <property type="entry name" value="PAS"/>
</dbReference>
<feature type="domain" description="PAS" evidence="16">
    <location>
        <begin position="384"/>
        <end position="420"/>
    </location>
</feature>
<keyword evidence="6 19" id="KW-0808">Transferase</keyword>
<evidence type="ECO:0000259" key="17">
    <source>
        <dbReference type="PROSITE" id="PS50113"/>
    </source>
</evidence>
<feature type="domain" description="Histidine kinase" evidence="15">
    <location>
        <begin position="519"/>
        <end position="736"/>
    </location>
</feature>
<dbReference type="InterPro" id="IPR035965">
    <property type="entry name" value="PAS-like_dom_sf"/>
</dbReference>
<dbReference type="STRING" id="290397.Adeh_1130"/>
<evidence type="ECO:0000256" key="11">
    <source>
        <dbReference type="ARBA" id="ARBA00022989"/>
    </source>
</evidence>
<dbReference type="CDD" id="cd18774">
    <property type="entry name" value="PDC2_HK_sensor"/>
    <property type="match status" value="1"/>
</dbReference>
<dbReference type="Pfam" id="PF02518">
    <property type="entry name" value="HATPase_c"/>
    <property type="match status" value="1"/>
</dbReference>
<dbReference type="Pfam" id="PF00512">
    <property type="entry name" value="HisKA"/>
    <property type="match status" value="1"/>
</dbReference>
<keyword evidence="5" id="KW-0597">Phosphoprotein</keyword>
<dbReference type="SUPFAM" id="SSF47384">
    <property type="entry name" value="Homodimeric domain of signal transducing histidine kinase"/>
    <property type="match status" value="1"/>
</dbReference>
<dbReference type="InterPro" id="IPR000700">
    <property type="entry name" value="PAS-assoc_C"/>
</dbReference>
<evidence type="ECO:0000256" key="6">
    <source>
        <dbReference type="ARBA" id="ARBA00022679"/>
    </source>
</evidence>
<dbReference type="GO" id="GO:0005524">
    <property type="term" value="F:ATP binding"/>
    <property type="evidence" value="ECO:0007669"/>
    <property type="project" value="UniProtKB-KW"/>
</dbReference>
<evidence type="ECO:0000256" key="13">
    <source>
        <dbReference type="ARBA" id="ARBA00023136"/>
    </source>
</evidence>
<dbReference type="EMBL" id="CP000251">
    <property type="protein sequence ID" value="ABC80904.1"/>
    <property type="molecule type" value="Genomic_DNA"/>
</dbReference>
<dbReference type="PROSITE" id="PS50885">
    <property type="entry name" value="HAMP"/>
    <property type="match status" value="1"/>
</dbReference>
<dbReference type="PRINTS" id="PR00344">
    <property type="entry name" value="BCTRLSENSOR"/>
</dbReference>
<evidence type="ECO:0000256" key="9">
    <source>
        <dbReference type="ARBA" id="ARBA00022777"/>
    </source>
</evidence>
<dbReference type="PANTHER" id="PTHR42878:SF7">
    <property type="entry name" value="SENSOR HISTIDINE KINASE GLRK"/>
    <property type="match status" value="1"/>
</dbReference>
<dbReference type="InterPro" id="IPR036097">
    <property type="entry name" value="HisK_dim/P_sf"/>
</dbReference>
<dbReference type="GO" id="GO:0007234">
    <property type="term" value="P:osmosensory signaling via phosphorelay pathway"/>
    <property type="evidence" value="ECO:0007669"/>
    <property type="project" value="TreeGrafter"/>
</dbReference>
<dbReference type="EC" id="2.7.13.3" evidence="3"/>
<keyword evidence="7 14" id="KW-0812">Transmembrane</keyword>
<keyword evidence="9 19" id="KW-0418">Kinase</keyword>
<evidence type="ECO:0000259" key="15">
    <source>
        <dbReference type="PROSITE" id="PS50109"/>
    </source>
</evidence>
<evidence type="ECO:0000256" key="5">
    <source>
        <dbReference type="ARBA" id="ARBA00022553"/>
    </source>
</evidence>
<keyword evidence="13 14" id="KW-0472">Membrane</keyword>
<evidence type="ECO:0000256" key="12">
    <source>
        <dbReference type="ARBA" id="ARBA00023012"/>
    </source>
</evidence>
<dbReference type="PANTHER" id="PTHR42878">
    <property type="entry name" value="TWO-COMPONENT HISTIDINE KINASE"/>
    <property type="match status" value="1"/>
</dbReference>
<dbReference type="SMART" id="SM00387">
    <property type="entry name" value="HATPase_c"/>
    <property type="match status" value="1"/>
</dbReference>
<keyword evidence="11 14" id="KW-1133">Transmembrane helix</keyword>
<name>Q2IQ22_ANADE</name>
<dbReference type="GO" id="GO:0000156">
    <property type="term" value="F:phosphorelay response regulator activity"/>
    <property type="evidence" value="ECO:0007669"/>
    <property type="project" value="TreeGrafter"/>
</dbReference>
<dbReference type="Proteomes" id="UP000001935">
    <property type="component" value="Chromosome"/>
</dbReference>
<proteinExistence type="predicted"/>
<gene>
    <name evidence="19" type="ordered locus">Adeh_1130</name>
</gene>
<dbReference type="InterPro" id="IPR004358">
    <property type="entry name" value="Sig_transdc_His_kin-like_C"/>
</dbReference>
<dbReference type="AlphaFoldDB" id="Q2IQ22"/>
<dbReference type="InterPro" id="IPR036890">
    <property type="entry name" value="HATPase_C_sf"/>
</dbReference>
<feature type="domain" description="PAC" evidence="17">
    <location>
        <begin position="462"/>
        <end position="515"/>
    </location>
</feature>
<evidence type="ECO:0000256" key="8">
    <source>
        <dbReference type="ARBA" id="ARBA00022741"/>
    </source>
</evidence>
<dbReference type="Gene3D" id="3.30.565.10">
    <property type="entry name" value="Histidine kinase-like ATPase, C-terminal domain"/>
    <property type="match status" value="1"/>
</dbReference>
<sequence length="748" mass="78659">MVRDLSWVAPDGQVVASSDARLHEVSFADRAELRRLLAGDAVAVGDLVRNPADGAPVVAVATAVRDGTGRLSGALLAAVDPERLAARVLPDREGEGSVVAIVDRAGRLVARAPAVPLAWDDRLIAGSQDLVRAALAGAEAAGPMRAEGGGPARLAAAVPVPELGWAVRATQPRAAMLAPMRRELALGVAGAGLVALVALGASWVVGAHTSRALRRLERHAAALERGEAQGPLTGPDEVVRLGAAYAQMARHLDAARRRFEAAFAEAPVGVLILDPAELRVRWANQAYLAFLDAPFRGAGVQGLRLEEFLPRAHEAGLIALLREVAAGDVAHEEQEYRYDGFARGTTWWRWSVRAVESAGGGRDLVLMITEVTEQVRAREQVEADRRRLETVLRVLPVGVLMADAGGQVVQANDAARRIWGSRAPFRPGALYREQRARRADSGTPLAPGDWALQRALRSGEAVGGELVEIDRFDGTQAVVLNGAAPIRDGEGRVVGAVTTLLDVTELRRAVRNRDEVLQVVSHDLRTPLSAVTLGAAALTRLRDGPDAAAQARRAAGRLAAAGRRMNRLIDDLLDLETLEEGRLSMRPEPCDPADLLGEAADQLREAARAKGLDLCLSAAPGLPAVACDRDRVLQVLGNVASNAVKATEEGAVCLAAEAQGDGAVVFRIRDTGPGIPDADLPHVFDRFQRGSAARWRGSGLGLAIARGLVEAHGGRIWAESAPGAGTTVSFTLPASAPAPDLAAHAAGA</sequence>
<protein>
    <recommendedName>
        <fullName evidence="3">histidine kinase</fullName>
        <ecNumber evidence="3">2.7.13.3</ecNumber>
    </recommendedName>
</protein>
<dbReference type="GO" id="GO:0005886">
    <property type="term" value="C:plasma membrane"/>
    <property type="evidence" value="ECO:0007669"/>
    <property type="project" value="UniProtKB-SubCell"/>
</dbReference>
<accession>Q2IQ22</accession>
<dbReference type="SUPFAM" id="SSF55785">
    <property type="entry name" value="PYP-like sensor domain (PAS domain)"/>
    <property type="match status" value="2"/>
</dbReference>
<dbReference type="eggNOG" id="COG5002">
    <property type="taxonomic scope" value="Bacteria"/>
</dbReference>
<comment type="subcellular location">
    <subcellularLocation>
        <location evidence="2">Cell membrane</location>
        <topology evidence="2">Multi-pass membrane protein</topology>
    </subcellularLocation>
</comment>
<evidence type="ECO:0000256" key="14">
    <source>
        <dbReference type="SAM" id="Phobius"/>
    </source>
</evidence>
<dbReference type="KEGG" id="ade:Adeh_1130"/>
<evidence type="ECO:0000256" key="3">
    <source>
        <dbReference type="ARBA" id="ARBA00012438"/>
    </source>
</evidence>
<dbReference type="GO" id="GO:0000155">
    <property type="term" value="F:phosphorelay sensor kinase activity"/>
    <property type="evidence" value="ECO:0007669"/>
    <property type="project" value="InterPro"/>
</dbReference>
<reference evidence="19 20" key="1">
    <citation type="submission" date="2006-01" db="EMBL/GenBank/DDBJ databases">
        <title>Complete sequence of Anaeromyxobacter dehalogenans 2CP-C.</title>
        <authorList>
            <consortium name="US DOE Joint Genome Institute"/>
            <person name="Copeland A."/>
            <person name="Lucas S."/>
            <person name="Lapidus A."/>
            <person name="Barry K."/>
            <person name="Detter J.C."/>
            <person name="Glavina T."/>
            <person name="Hammon N."/>
            <person name="Israni S."/>
            <person name="Pitluck S."/>
            <person name="Brettin T."/>
            <person name="Bruce D."/>
            <person name="Han C."/>
            <person name="Tapia R."/>
            <person name="Gilna P."/>
            <person name="Kiss H."/>
            <person name="Schmutz J."/>
            <person name="Larimer F."/>
            <person name="Land M."/>
            <person name="Kyrpides N."/>
            <person name="Anderson I."/>
            <person name="Sanford R.A."/>
            <person name="Ritalahti K.M."/>
            <person name="Thomas H.S."/>
            <person name="Kirby J.R."/>
            <person name="Zhulin I.B."/>
            <person name="Loeffler F.E."/>
            <person name="Richardson P."/>
        </authorList>
    </citation>
    <scope>NUCLEOTIDE SEQUENCE [LARGE SCALE GENOMIC DNA]</scope>
    <source>
        <strain evidence="19 20">2CP-C</strain>
    </source>
</reference>
<dbReference type="CDD" id="cd00082">
    <property type="entry name" value="HisKA"/>
    <property type="match status" value="1"/>
</dbReference>
<comment type="catalytic activity">
    <reaction evidence="1">
        <text>ATP + protein L-histidine = ADP + protein N-phospho-L-histidine.</text>
        <dbReference type="EC" id="2.7.13.3"/>
    </reaction>
</comment>